<dbReference type="InterPro" id="IPR050654">
    <property type="entry name" value="AChE-related_enzymes"/>
</dbReference>
<protein>
    <submittedName>
        <fullName evidence="4">Carboxylesterase family protein</fullName>
    </submittedName>
</protein>
<reference evidence="4 5" key="1">
    <citation type="journal article" date="2019" name="Int. J. Syst. Evol. Microbiol.">
        <title>The Global Catalogue of Microorganisms (GCM) 10K type strain sequencing project: providing services to taxonomists for standard genome sequencing and annotation.</title>
        <authorList>
            <consortium name="The Broad Institute Genomics Platform"/>
            <consortium name="The Broad Institute Genome Sequencing Center for Infectious Disease"/>
            <person name="Wu L."/>
            <person name="Ma J."/>
        </authorList>
    </citation>
    <scope>NUCLEOTIDE SEQUENCE [LARGE SCALE GENOMIC DNA]</scope>
    <source>
        <strain evidence="4 5">JCM 4531</strain>
    </source>
</reference>
<name>A0ABN3TAI8_9ACTN</name>
<gene>
    <name evidence="4" type="ORF">GCM10010310_57360</name>
</gene>
<dbReference type="SUPFAM" id="SSF53474">
    <property type="entry name" value="alpha/beta-Hydrolases"/>
    <property type="match status" value="1"/>
</dbReference>
<evidence type="ECO:0000313" key="5">
    <source>
        <dbReference type="Proteomes" id="UP001499989"/>
    </source>
</evidence>
<organism evidence="4 5">
    <name type="scientific">Streptomyces violaceolatus</name>
    <dbReference type="NCBI Taxonomy" id="67378"/>
    <lineage>
        <taxon>Bacteria</taxon>
        <taxon>Bacillati</taxon>
        <taxon>Actinomycetota</taxon>
        <taxon>Actinomycetes</taxon>
        <taxon>Kitasatosporales</taxon>
        <taxon>Streptomycetaceae</taxon>
        <taxon>Streptomyces</taxon>
        <taxon>Streptomyces violaceoruber group</taxon>
    </lineage>
</organism>
<dbReference type="EMBL" id="BAAASK010000021">
    <property type="protein sequence ID" value="GAA2695600.1"/>
    <property type="molecule type" value="Genomic_DNA"/>
</dbReference>
<dbReference type="PANTHER" id="PTHR43918">
    <property type="entry name" value="ACETYLCHOLINESTERASE"/>
    <property type="match status" value="1"/>
</dbReference>
<evidence type="ECO:0000256" key="2">
    <source>
        <dbReference type="SAM" id="MobiDB-lite"/>
    </source>
</evidence>
<dbReference type="InterPro" id="IPR029058">
    <property type="entry name" value="AB_hydrolase_fold"/>
</dbReference>
<dbReference type="PANTHER" id="PTHR43918:SF4">
    <property type="entry name" value="CARBOXYLIC ESTER HYDROLASE"/>
    <property type="match status" value="1"/>
</dbReference>
<dbReference type="RefSeq" id="WP_319123281.1">
    <property type="nucleotide sequence ID" value="NZ_BAAASK010000021.1"/>
</dbReference>
<keyword evidence="1" id="KW-0378">Hydrolase</keyword>
<dbReference type="Gene3D" id="3.40.50.1820">
    <property type="entry name" value="alpha/beta hydrolase"/>
    <property type="match status" value="1"/>
</dbReference>
<accession>A0ABN3TAI8</accession>
<evidence type="ECO:0000313" key="4">
    <source>
        <dbReference type="EMBL" id="GAA2695600.1"/>
    </source>
</evidence>
<dbReference type="InterPro" id="IPR002018">
    <property type="entry name" value="CarbesteraseB"/>
</dbReference>
<dbReference type="Proteomes" id="UP001499989">
    <property type="component" value="Unassembled WGS sequence"/>
</dbReference>
<proteinExistence type="predicted"/>
<evidence type="ECO:0000256" key="1">
    <source>
        <dbReference type="ARBA" id="ARBA00022801"/>
    </source>
</evidence>
<dbReference type="Pfam" id="PF00135">
    <property type="entry name" value="COesterase"/>
    <property type="match status" value="1"/>
</dbReference>
<sequence length="440" mass="46759">MPDPTGAVVRSGPVRYATAARFSPPRPVDSGDTRPPSGEICPQLPSRLDAVMGAPLDPRPQGEDCLHLTVTTPARDDGARPVLVWFHGGGFSSGAGLMDWYDGGALAAEGDVVVVGVNYRLGALGYLCLDGISEGNLGLYDQLEALRWVGEHIAAYGGDPGNVTVFGQSAGALSIRLLLETRQARGLLHRAILQSPPLSITARSRTDSEDLGRVFADLLGEDPRTAGLPAILAAQRETAGINLRRSGSTLEPPFLPVLGSPVAEDDEEPAPAVRGLDVMYGWNADDMTAFPGEGDDAAELTRSVYEEPLTRYGTALARAGALVHAYRLDWRPAGSPFGATHCLELPLLLGTREAWRSSPMLGRESWAEVDALGRAVRAAWTAFARTGTPGPSLRGQELPVLQWAVHDADVADGAVEDDVDRAGVFVAPHQPRQSERSESE</sequence>
<evidence type="ECO:0000259" key="3">
    <source>
        <dbReference type="Pfam" id="PF00135"/>
    </source>
</evidence>
<comment type="caution">
    <text evidence="4">The sequence shown here is derived from an EMBL/GenBank/DDBJ whole genome shotgun (WGS) entry which is preliminary data.</text>
</comment>
<feature type="domain" description="Carboxylesterase type B" evidence="3">
    <location>
        <begin position="14"/>
        <end position="221"/>
    </location>
</feature>
<feature type="region of interest" description="Disordered" evidence="2">
    <location>
        <begin position="1"/>
        <end position="40"/>
    </location>
</feature>
<keyword evidence="5" id="KW-1185">Reference proteome</keyword>